<name>H8YVX8_9GAMM</name>
<dbReference type="Proteomes" id="UP000002964">
    <property type="component" value="Unassembled WGS sequence"/>
</dbReference>
<gene>
    <name evidence="1" type="ORF">Thi970DRAFT_00280</name>
</gene>
<accession>H8YVX8</accession>
<proteinExistence type="predicted"/>
<dbReference type="RefSeq" id="WP_009146743.1">
    <property type="nucleotide sequence ID" value="NZ_CP121471.1"/>
</dbReference>
<dbReference type="EMBL" id="JH603164">
    <property type="protein sequence ID" value="EIC23769.1"/>
    <property type="molecule type" value="Genomic_DNA"/>
</dbReference>
<dbReference type="HOGENOM" id="CLU_2738802_0_0_6"/>
<reference evidence="1 2" key="2">
    <citation type="submission" date="2011-11" db="EMBL/GenBank/DDBJ databases">
        <authorList>
            <consortium name="US DOE Joint Genome Institute"/>
            <person name="Lucas S."/>
            <person name="Han J."/>
            <person name="Lapidus A."/>
            <person name="Cheng J.-F."/>
            <person name="Goodwin L."/>
            <person name="Pitluck S."/>
            <person name="Peters L."/>
            <person name="Ovchinnikova G."/>
            <person name="Zhang X."/>
            <person name="Detter J.C."/>
            <person name="Han C."/>
            <person name="Tapia R."/>
            <person name="Land M."/>
            <person name="Hauser L."/>
            <person name="Kyrpides N."/>
            <person name="Ivanova N."/>
            <person name="Pagani I."/>
            <person name="Vogl K."/>
            <person name="Liu Z."/>
            <person name="Overmann J."/>
            <person name="Frigaard N.-U."/>
            <person name="Bryant D."/>
            <person name="Woyke T."/>
        </authorList>
    </citation>
    <scope>NUCLEOTIDE SEQUENCE [LARGE SCALE GENOMIC DNA]</scope>
    <source>
        <strain evidence="1 2">970</strain>
    </source>
</reference>
<dbReference type="OrthoDB" id="5472248at2"/>
<keyword evidence="2" id="KW-1185">Reference proteome</keyword>
<dbReference type="AlphaFoldDB" id="H8YVX8"/>
<sequence>MHLYADGINQVTLSNNNLRIQLVQSGPNETVIESGTLILPASQAAAIVNGLTQTLNQLDEQLKAQQAATTH</sequence>
<evidence type="ECO:0000313" key="2">
    <source>
        <dbReference type="Proteomes" id="UP000002964"/>
    </source>
</evidence>
<organism evidence="1 2">
    <name type="scientific">Thiorhodovibrio frisius</name>
    <dbReference type="NCBI Taxonomy" id="631362"/>
    <lineage>
        <taxon>Bacteria</taxon>
        <taxon>Pseudomonadati</taxon>
        <taxon>Pseudomonadota</taxon>
        <taxon>Gammaproteobacteria</taxon>
        <taxon>Chromatiales</taxon>
        <taxon>Chromatiaceae</taxon>
        <taxon>Thiorhodovibrio</taxon>
    </lineage>
</organism>
<reference evidence="2" key="1">
    <citation type="submission" date="2011-06" db="EMBL/GenBank/DDBJ databases">
        <authorList>
            <consortium name="US DOE Joint Genome Institute (JGI-PGF)"/>
            <person name="Lucas S."/>
            <person name="Han J."/>
            <person name="Lapidus A."/>
            <person name="Cheng J.-F."/>
            <person name="Goodwin L."/>
            <person name="Pitluck S."/>
            <person name="Peters L."/>
            <person name="Land M.L."/>
            <person name="Hauser L."/>
            <person name="Vogl K."/>
            <person name="Liu Z."/>
            <person name="Overmann J."/>
            <person name="Frigaard N.-U."/>
            <person name="Bryant D.A."/>
            <person name="Woyke T.J."/>
        </authorList>
    </citation>
    <scope>NUCLEOTIDE SEQUENCE [LARGE SCALE GENOMIC DNA]</scope>
    <source>
        <strain evidence="2">970</strain>
    </source>
</reference>
<protein>
    <submittedName>
        <fullName evidence="1">Uncharacterized protein</fullName>
    </submittedName>
</protein>
<dbReference type="eggNOG" id="ENOG502ZGFC">
    <property type="taxonomic scope" value="Bacteria"/>
</dbReference>
<evidence type="ECO:0000313" key="1">
    <source>
        <dbReference type="EMBL" id="EIC23769.1"/>
    </source>
</evidence>
<dbReference type="STRING" id="631362.Thi970DRAFT_00280"/>